<dbReference type="PROSITE" id="PS51118">
    <property type="entry name" value="HTH_HXLR"/>
    <property type="match status" value="1"/>
</dbReference>
<evidence type="ECO:0000256" key="1">
    <source>
        <dbReference type="ARBA" id="ARBA00023015"/>
    </source>
</evidence>
<evidence type="ECO:0000256" key="2">
    <source>
        <dbReference type="ARBA" id="ARBA00023125"/>
    </source>
</evidence>
<dbReference type="InterPro" id="IPR036388">
    <property type="entry name" value="WH-like_DNA-bd_sf"/>
</dbReference>
<keyword evidence="1" id="KW-0805">Transcription regulation</keyword>
<dbReference type="RefSeq" id="WP_161024549.1">
    <property type="nucleotide sequence ID" value="NZ_WWCJ01000003.1"/>
</dbReference>
<evidence type="ECO:0000256" key="3">
    <source>
        <dbReference type="ARBA" id="ARBA00023163"/>
    </source>
</evidence>
<evidence type="ECO:0000313" key="5">
    <source>
        <dbReference type="EMBL" id="MYN01537.1"/>
    </source>
</evidence>
<organism evidence="5 6">
    <name type="scientific">Pseudoduganella guangdongensis</name>
    <dbReference type="NCBI Taxonomy" id="2692179"/>
    <lineage>
        <taxon>Bacteria</taxon>
        <taxon>Pseudomonadati</taxon>
        <taxon>Pseudomonadota</taxon>
        <taxon>Betaproteobacteria</taxon>
        <taxon>Burkholderiales</taxon>
        <taxon>Oxalobacteraceae</taxon>
        <taxon>Telluria group</taxon>
        <taxon>Pseudoduganella</taxon>
    </lineage>
</organism>
<dbReference type="InterPro" id="IPR002577">
    <property type="entry name" value="HTH_HxlR"/>
</dbReference>
<dbReference type="PANTHER" id="PTHR33204">
    <property type="entry name" value="TRANSCRIPTIONAL REGULATOR, MARR FAMILY"/>
    <property type="match status" value="1"/>
</dbReference>
<sequence length="108" mass="11985">MAASKPYNCGIGPAFEVIGGKWKALILYELQSGPVRPGGLRRVLGDITEKMLIQQLREMEADGLVRREMFPEVPPRVEYSTTELGRELNAALGPVARWGEKYALARAK</sequence>
<comment type="caution">
    <text evidence="5">The sequence shown here is derived from an EMBL/GenBank/DDBJ whole genome shotgun (WGS) entry which is preliminary data.</text>
</comment>
<evidence type="ECO:0000313" key="6">
    <source>
        <dbReference type="Proteomes" id="UP000448575"/>
    </source>
</evidence>
<evidence type="ECO:0000259" key="4">
    <source>
        <dbReference type="PROSITE" id="PS51118"/>
    </source>
</evidence>
<keyword evidence="3" id="KW-0804">Transcription</keyword>
<dbReference type="Pfam" id="PF01638">
    <property type="entry name" value="HxlR"/>
    <property type="match status" value="1"/>
</dbReference>
<dbReference type="AlphaFoldDB" id="A0A6N9HE63"/>
<name>A0A6N9HE63_9BURK</name>
<gene>
    <name evidence="5" type="ORF">GTP41_05435</name>
</gene>
<dbReference type="EMBL" id="WWCJ01000003">
    <property type="protein sequence ID" value="MYN01537.1"/>
    <property type="molecule type" value="Genomic_DNA"/>
</dbReference>
<dbReference type="SUPFAM" id="SSF46785">
    <property type="entry name" value="Winged helix' DNA-binding domain"/>
    <property type="match status" value="1"/>
</dbReference>
<feature type="domain" description="HTH hxlR-type" evidence="4">
    <location>
        <begin position="9"/>
        <end position="107"/>
    </location>
</feature>
<dbReference type="Proteomes" id="UP000448575">
    <property type="component" value="Unassembled WGS sequence"/>
</dbReference>
<dbReference type="Gene3D" id="1.10.10.10">
    <property type="entry name" value="Winged helix-like DNA-binding domain superfamily/Winged helix DNA-binding domain"/>
    <property type="match status" value="1"/>
</dbReference>
<dbReference type="PANTHER" id="PTHR33204:SF29">
    <property type="entry name" value="TRANSCRIPTIONAL REGULATOR"/>
    <property type="match status" value="1"/>
</dbReference>
<keyword evidence="6" id="KW-1185">Reference proteome</keyword>
<accession>A0A6N9HE63</accession>
<dbReference type="InterPro" id="IPR036390">
    <property type="entry name" value="WH_DNA-bd_sf"/>
</dbReference>
<dbReference type="GO" id="GO:0003677">
    <property type="term" value="F:DNA binding"/>
    <property type="evidence" value="ECO:0007669"/>
    <property type="project" value="UniProtKB-KW"/>
</dbReference>
<protein>
    <submittedName>
        <fullName evidence="5">Transcriptional regulator</fullName>
    </submittedName>
</protein>
<reference evidence="5 6" key="1">
    <citation type="submission" date="2019-12" db="EMBL/GenBank/DDBJ databases">
        <title>Novel species isolated from a subtropical stream in China.</title>
        <authorList>
            <person name="Lu H."/>
        </authorList>
    </citation>
    <scope>NUCLEOTIDE SEQUENCE [LARGE SCALE GENOMIC DNA]</scope>
    <source>
        <strain evidence="5 6">DS3</strain>
    </source>
</reference>
<proteinExistence type="predicted"/>
<keyword evidence="2" id="KW-0238">DNA-binding</keyword>